<proteinExistence type="inferred from homology"/>
<dbReference type="SUPFAM" id="SSF56112">
    <property type="entry name" value="Protein kinase-like (PK-like)"/>
    <property type="match status" value="1"/>
</dbReference>
<keyword evidence="3 4" id="KW-0964">Secreted</keyword>
<evidence type="ECO:0000256" key="3">
    <source>
        <dbReference type="ARBA" id="ARBA00022525"/>
    </source>
</evidence>
<accession>A0A811Q882</accession>
<dbReference type="Gene3D" id="3.30.200.20">
    <property type="entry name" value="Phosphorylase Kinase, domain 1"/>
    <property type="match status" value="1"/>
</dbReference>
<dbReference type="Pfam" id="PF03018">
    <property type="entry name" value="Dirigent"/>
    <property type="match status" value="3"/>
</dbReference>
<keyword evidence="4" id="KW-0052">Apoplast</keyword>
<evidence type="ECO:0000256" key="4">
    <source>
        <dbReference type="RuleBase" id="RU363099"/>
    </source>
</evidence>
<protein>
    <recommendedName>
        <fullName evidence="4">Dirigent protein</fullName>
    </recommendedName>
</protein>
<dbReference type="InterPro" id="IPR011009">
    <property type="entry name" value="Kinase-like_dom_sf"/>
</dbReference>
<evidence type="ECO:0000313" key="5">
    <source>
        <dbReference type="EMBL" id="CAD6254436.1"/>
    </source>
</evidence>
<comment type="function">
    <text evidence="4">Dirigent proteins impart stereoselectivity on the phenoxy radical-coupling reaction, yielding optically active lignans from two molecules of coniferyl alcohol in the biosynthesis of lignans, flavonolignans, and alkaloids and thus plays a central role in plant secondary metabolism.</text>
</comment>
<organism evidence="5 6">
    <name type="scientific">Miscanthus lutarioriparius</name>
    <dbReference type="NCBI Taxonomy" id="422564"/>
    <lineage>
        <taxon>Eukaryota</taxon>
        <taxon>Viridiplantae</taxon>
        <taxon>Streptophyta</taxon>
        <taxon>Embryophyta</taxon>
        <taxon>Tracheophyta</taxon>
        <taxon>Spermatophyta</taxon>
        <taxon>Magnoliopsida</taxon>
        <taxon>Liliopsida</taxon>
        <taxon>Poales</taxon>
        <taxon>Poaceae</taxon>
        <taxon>PACMAD clade</taxon>
        <taxon>Panicoideae</taxon>
        <taxon>Andropogonodae</taxon>
        <taxon>Andropogoneae</taxon>
        <taxon>Saccharinae</taxon>
        <taxon>Miscanthus</taxon>
    </lineage>
</organism>
<dbReference type="Proteomes" id="UP000604825">
    <property type="component" value="Unassembled WGS sequence"/>
</dbReference>
<gene>
    <name evidence="5" type="ORF">NCGR_LOCUS38040</name>
</gene>
<comment type="subcellular location">
    <subcellularLocation>
        <location evidence="4">Secreted</location>
        <location evidence="4">Extracellular space</location>
        <location evidence="4">Apoplast</location>
    </subcellularLocation>
</comment>
<dbReference type="InterPro" id="IPR044859">
    <property type="entry name" value="Allene_oxi_cyc_Dirigent"/>
</dbReference>
<name>A0A811Q882_9POAL</name>
<dbReference type="Gene3D" id="2.40.480.10">
    <property type="entry name" value="Allene oxide cyclase-like"/>
    <property type="match status" value="2"/>
</dbReference>
<comment type="similarity">
    <text evidence="1 4">Belongs to the plant dirigent protein family.</text>
</comment>
<comment type="caution">
    <text evidence="5">The sequence shown here is derived from an EMBL/GenBank/DDBJ whole genome shotgun (WGS) entry which is preliminary data.</text>
</comment>
<dbReference type="EMBL" id="CAJGYO010000009">
    <property type="protein sequence ID" value="CAD6254436.1"/>
    <property type="molecule type" value="Genomic_DNA"/>
</dbReference>
<dbReference type="GO" id="GO:0048046">
    <property type="term" value="C:apoplast"/>
    <property type="evidence" value="ECO:0007669"/>
    <property type="project" value="UniProtKB-SubCell"/>
</dbReference>
<dbReference type="OrthoDB" id="684122at2759"/>
<dbReference type="GO" id="GO:0009699">
    <property type="term" value="P:phenylpropanoid biosynthetic process"/>
    <property type="evidence" value="ECO:0007669"/>
    <property type="project" value="UniProtKB-ARBA"/>
</dbReference>
<sequence>MDCEASVVHNLLERMIVDESIEPPGLPLALLKAITNNFSDNQQIGKGGFAVVYKGQLQGGTVAVKRLSPELDMDEKNFNHEISSLIKVLESWSNRFETLNQDTELSQVRVCAKIGVECSDFNPAKRPDTQYIIETLYEMEQTYGFIETDLCTSSATHPFNDGMTNDAFQGSTCKDDTQCGPVNPQSHGPKYNLKLYMHQTMDGPNHNQVNIADPQQPHMFGYTNVHDYPIYDGLGPSAKIVARAQGLHTETCMDDDDWFHWSSIVFSNERFGGSSFKAIGNQNKLQGEWAIVGGTGVFTFAEGTISINRIEEGGGFTTIYGIQISALCHTTQTTDTEASNDGPNYSLILYMHQTVEGPNHNQVNIADPKQPQMFGYTNVHDYPIYDGLAPSAKIVARAQGLHTETNMNDDDWFHWSSIVFSDERFQGSSFKAIGNQNKVDGDWAIVGGTGMFTFAQGNISIRRIHGDWCSNIKEIRISAFCCTPQNIPTDTKLFRANAISPVTTQSLEYNRNLYMHQTIDGPNHNQVNIADPKQPLLFGYTNVHDYPIYDGLGPSAKIVARAQGLHTETCMDDDDWFHWSSIVFTDKRFEGSSFKAMGNQNKVQGEWAIVGGTGVFTFARGTISIYRIQGDGFSNIKEIRISAFCPKIGQQYY</sequence>
<evidence type="ECO:0000313" key="6">
    <source>
        <dbReference type="Proteomes" id="UP000604825"/>
    </source>
</evidence>
<dbReference type="PANTHER" id="PTHR21495">
    <property type="entry name" value="NUCLEOPORIN-RELATED"/>
    <property type="match status" value="1"/>
</dbReference>
<reference evidence="5" key="1">
    <citation type="submission" date="2020-10" db="EMBL/GenBank/DDBJ databases">
        <authorList>
            <person name="Han B."/>
            <person name="Lu T."/>
            <person name="Zhao Q."/>
            <person name="Huang X."/>
            <person name="Zhao Y."/>
        </authorList>
    </citation>
    <scope>NUCLEOTIDE SEQUENCE</scope>
</reference>
<dbReference type="InterPro" id="IPR004265">
    <property type="entry name" value="Dirigent"/>
</dbReference>
<keyword evidence="6" id="KW-1185">Reference proteome</keyword>
<evidence type="ECO:0000256" key="2">
    <source>
        <dbReference type="ARBA" id="ARBA00011738"/>
    </source>
</evidence>
<comment type="subunit">
    <text evidence="2 4">Homodimer.</text>
</comment>
<evidence type="ECO:0000256" key="1">
    <source>
        <dbReference type="ARBA" id="ARBA00010746"/>
    </source>
</evidence>
<dbReference type="AlphaFoldDB" id="A0A811Q882"/>